<name>A0A8S5TSI6_9CAUD</name>
<accession>A0A8S5TSI6</accession>
<dbReference type="EMBL" id="BK015918">
    <property type="protein sequence ID" value="DAF85180.1"/>
    <property type="molecule type" value="Genomic_DNA"/>
</dbReference>
<feature type="region of interest" description="Disordered" evidence="1">
    <location>
        <begin position="1"/>
        <end position="21"/>
    </location>
</feature>
<protein>
    <submittedName>
        <fullName evidence="2">Uncharacterized protein</fullName>
    </submittedName>
</protein>
<organism evidence="2">
    <name type="scientific">Siphoviridae sp. ctxdc10</name>
    <dbReference type="NCBI Taxonomy" id="2825740"/>
    <lineage>
        <taxon>Viruses</taxon>
        <taxon>Duplodnaviria</taxon>
        <taxon>Heunggongvirae</taxon>
        <taxon>Uroviricota</taxon>
        <taxon>Caudoviricetes</taxon>
    </lineage>
</organism>
<evidence type="ECO:0000256" key="1">
    <source>
        <dbReference type="SAM" id="MobiDB-lite"/>
    </source>
</evidence>
<evidence type="ECO:0000313" key="2">
    <source>
        <dbReference type="EMBL" id="DAF85180.1"/>
    </source>
</evidence>
<feature type="compositionally biased region" description="Basic and acidic residues" evidence="1">
    <location>
        <begin position="1"/>
        <end position="10"/>
    </location>
</feature>
<proteinExistence type="predicted"/>
<reference evidence="2" key="1">
    <citation type="journal article" date="2021" name="Proc. Natl. Acad. Sci. U.S.A.">
        <title>A Catalog of Tens of Thousands of Viruses from Human Metagenomes Reveals Hidden Associations with Chronic Diseases.</title>
        <authorList>
            <person name="Tisza M.J."/>
            <person name="Buck C.B."/>
        </authorList>
    </citation>
    <scope>NUCLEOTIDE SEQUENCE</scope>
    <source>
        <strain evidence="2">Ctxdc10</strain>
    </source>
</reference>
<sequence>MVDDTKRWADSGRAMQVAEDAPRKAAVQVRILPTPQR</sequence>